<reference evidence="1" key="1">
    <citation type="journal article" date="2014" name="Front. Microbiol.">
        <title>High frequency of phylogenetically diverse reductive dehalogenase-homologous genes in deep subseafloor sedimentary metagenomes.</title>
        <authorList>
            <person name="Kawai M."/>
            <person name="Futagami T."/>
            <person name="Toyoda A."/>
            <person name="Takaki Y."/>
            <person name="Nishi S."/>
            <person name="Hori S."/>
            <person name="Arai W."/>
            <person name="Tsubouchi T."/>
            <person name="Morono Y."/>
            <person name="Uchiyama I."/>
            <person name="Ito T."/>
            <person name="Fujiyama A."/>
            <person name="Inagaki F."/>
            <person name="Takami H."/>
        </authorList>
    </citation>
    <scope>NUCLEOTIDE SEQUENCE</scope>
    <source>
        <strain evidence="1">Expedition CK06-06</strain>
    </source>
</reference>
<evidence type="ECO:0000313" key="1">
    <source>
        <dbReference type="EMBL" id="GAJ08884.1"/>
    </source>
</evidence>
<sequence length="47" mass="5477">MEDVRVLFDYLVKFFVNSDNLFFNQGQGLLMGFVDEVNLDHLFCVGM</sequence>
<proteinExistence type="predicted"/>
<organism evidence="1">
    <name type="scientific">marine sediment metagenome</name>
    <dbReference type="NCBI Taxonomy" id="412755"/>
    <lineage>
        <taxon>unclassified sequences</taxon>
        <taxon>metagenomes</taxon>
        <taxon>ecological metagenomes</taxon>
    </lineage>
</organism>
<protein>
    <submittedName>
        <fullName evidence="1">Uncharacterized protein</fullName>
    </submittedName>
</protein>
<accession>X1TUE7</accession>
<name>X1TUE7_9ZZZZ</name>
<feature type="non-terminal residue" evidence="1">
    <location>
        <position position="47"/>
    </location>
</feature>
<dbReference type="EMBL" id="BARW01025465">
    <property type="protein sequence ID" value="GAJ08884.1"/>
    <property type="molecule type" value="Genomic_DNA"/>
</dbReference>
<dbReference type="AlphaFoldDB" id="X1TUE7"/>
<gene>
    <name evidence="1" type="ORF">S12H4_41738</name>
</gene>
<comment type="caution">
    <text evidence="1">The sequence shown here is derived from an EMBL/GenBank/DDBJ whole genome shotgun (WGS) entry which is preliminary data.</text>
</comment>